<dbReference type="InterPro" id="IPR034653">
    <property type="entry name" value="SPF45_RRM"/>
</dbReference>
<feature type="compositionally biased region" description="Basic and acidic residues" evidence="7">
    <location>
        <begin position="103"/>
        <end position="165"/>
    </location>
</feature>
<gene>
    <name evidence="10" type="ORF">K2173_000420</name>
</gene>
<evidence type="ECO:0000256" key="6">
    <source>
        <dbReference type="PIRNR" id="PIRNR031066"/>
    </source>
</evidence>
<keyword evidence="5" id="KW-0539">Nucleus</keyword>
<comment type="subcellular location">
    <subcellularLocation>
        <location evidence="1">Nucleus</location>
    </subcellularLocation>
</comment>
<organism evidence="10 11">
    <name type="scientific">Erythroxylum novogranatense</name>
    <dbReference type="NCBI Taxonomy" id="1862640"/>
    <lineage>
        <taxon>Eukaryota</taxon>
        <taxon>Viridiplantae</taxon>
        <taxon>Streptophyta</taxon>
        <taxon>Embryophyta</taxon>
        <taxon>Tracheophyta</taxon>
        <taxon>Spermatophyta</taxon>
        <taxon>Magnoliopsida</taxon>
        <taxon>eudicotyledons</taxon>
        <taxon>Gunneridae</taxon>
        <taxon>Pentapetalae</taxon>
        <taxon>rosids</taxon>
        <taxon>fabids</taxon>
        <taxon>Malpighiales</taxon>
        <taxon>Erythroxylaceae</taxon>
        <taxon>Erythroxylum</taxon>
    </lineage>
</organism>
<evidence type="ECO:0000313" key="10">
    <source>
        <dbReference type="EMBL" id="KAJ8758699.1"/>
    </source>
</evidence>
<comment type="caution">
    <text evidence="10">The sequence shown here is derived from an EMBL/GenBank/DDBJ whole genome shotgun (WGS) entry which is preliminary data.</text>
</comment>
<proteinExistence type="predicted"/>
<keyword evidence="11" id="KW-1185">Reference proteome</keyword>
<feature type="domain" description="RRM" evidence="8">
    <location>
        <begin position="274"/>
        <end position="360"/>
    </location>
</feature>
<evidence type="ECO:0000259" key="9">
    <source>
        <dbReference type="PROSITE" id="PS50174"/>
    </source>
</evidence>
<dbReference type="PROSITE" id="PS50102">
    <property type="entry name" value="RRM"/>
    <property type="match status" value="1"/>
</dbReference>
<protein>
    <recommendedName>
        <fullName evidence="12">DNA-damage-repair/toleration protein DRT111, chloroplastic</fullName>
    </recommendedName>
</protein>
<dbReference type="GO" id="GO:0045292">
    <property type="term" value="P:mRNA cis splicing, via spliceosome"/>
    <property type="evidence" value="ECO:0007669"/>
    <property type="project" value="UniProtKB-UniRule"/>
</dbReference>
<dbReference type="GO" id="GO:0071011">
    <property type="term" value="C:precatalytic spliceosome"/>
    <property type="evidence" value="ECO:0007669"/>
    <property type="project" value="TreeGrafter"/>
</dbReference>
<evidence type="ECO:0000256" key="2">
    <source>
        <dbReference type="ARBA" id="ARBA00022664"/>
    </source>
</evidence>
<dbReference type="InterPro" id="IPR035979">
    <property type="entry name" value="RBD_domain_sf"/>
</dbReference>
<dbReference type="SMART" id="SM00443">
    <property type="entry name" value="G_patch"/>
    <property type="match status" value="1"/>
</dbReference>
<evidence type="ECO:0000256" key="4">
    <source>
        <dbReference type="ARBA" id="ARBA00023187"/>
    </source>
</evidence>
<dbReference type="SUPFAM" id="SSF54928">
    <property type="entry name" value="RNA-binding domain, RBD"/>
    <property type="match status" value="1"/>
</dbReference>
<evidence type="ECO:0000256" key="1">
    <source>
        <dbReference type="ARBA" id="ARBA00004123"/>
    </source>
</evidence>
<dbReference type="GO" id="GO:0009507">
    <property type="term" value="C:chloroplast"/>
    <property type="evidence" value="ECO:0007669"/>
    <property type="project" value="UniProtKB-UniRule"/>
</dbReference>
<dbReference type="GO" id="GO:0043484">
    <property type="term" value="P:regulation of RNA splicing"/>
    <property type="evidence" value="ECO:0007669"/>
    <property type="project" value="UniProtKB-UniRule"/>
</dbReference>
<dbReference type="PANTHER" id="PTHR13288:SF8">
    <property type="entry name" value="SPLICING FACTOR 45"/>
    <property type="match status" value="1"/>
</dbReference>
<keyword evidence="2 6" id="KW-0507">mRNA processing</keyword>
<dbReference type="InterPro" id="IPR040052">
    <property type="entry name" value="RBM17"/>
</dbReference>
<keyword evidence="4 6" id="KW-0508">mRNA splicing</keyword>
<dbReference type="Gene3D" id="3.30.70.330">
    <property type="match status" value="1"/>
</dbReference>
<evidence type="ECO:0000256" key="5">
    <source>
        <dbReference type="ARBA" id="ARBA00023242"/>
    </source>
</evidence>
<name>A0AAV8SXP8_9ROSI</name>
<dbReference type="Pfam" id="PF01585">
    <property type="entry name" value="G-patch"/>
    <property type="match status" value="1"/>
</dbReference>
<evidence type="ECO:0000259" key="8">
    <source>
        <dbReference type="PROSITE" id="PS50102"/>
    </source>
</evidence>
<evidence type="ECO:0008006" key="12">
    <source>
        <dbReference type="Google" id="ProtNLM"/>
    </source>
</evidence>
<dbReference type="PANTHER" id="PTHR13288">
    <property type="entry name" value="SPLICING FACTOR 45 SPF45"/>
    <property type="match status" value="1"/>
</dbReference>
<evidence type="ECO:0000313" key="11">
    <source>
        <dbReference type="Proteomes" id="UP001159364"/>
    </source>
</evidence>
<dbReference type="CDD" id="cd12647">
    <property type="entry name" value="RRM_UHM_SPF45"/>
    <property type="match status" value="1"/>
</dbReference>
<keyword evidence="3 6" id="KW-0694">RNA-binding</keyword>
<accession>A0AAV8SXP8</accession>
<dbReference type="PROSITE" id="PS50174">
    <property type="entry name" value="G_PATCH"/>
    <property type="match status" value="1"/>
</dbReference>
<dbReference type="InterPro" id="IPR012677">
    <property type="entry name" value="Nucleotide-bd_a/b_plait_sf"/>
</dbReference>
<feature type="region of interest" description="Disordered" evidence="7">
    <location>
        <begin position="1"/>
        <end position="194"/>
    </location>
</feature>
<dbReference type="InterPro" id="IPR000504">
    <property type="entry name" value="RRM_dom"/>
</dbReference>
<dbReference type="PIRSF" id="PIRSF031066">
    <property type="entry name" value="Splicing_factor_SPF45"/>
    <property type="match status" value="1"/>
</dbReference>
<dbReference type="AlphaFoldDB" id="A0AAV8SXP8"/>
<dbReference type="SMART" id="SM00361">
    <property type="entry name" value="RRM_1"/>
    <property type="match status" value="1"/>
</dbReference>
<feature type="compositionally biased region" description="Polar residues" evidence="7">
    <location>
        <begin position="61"/>
        <end position="77"/>
    </location>
</feature>
<dbReference type="GO" id="GO:0003723">
    <property type="term" value="F:RNA binding"/>
    <property type="evidence" value="ECO:0007669"/>
    <property type="project" value="UniProtKB-UniRule"/>
</dbReference>
<dbReference type="FunFam" id="3.30.70.330:FF:000079">
    <property type="entry name" value="Putative splicing factor 45"/>
    <property type="match status" value="1"/>
</dbReference>
<evidence type="ECO:0000256" key="3">
    <source>
        <dbReference type="ARBA" id="ARBA00022884"/>
    </source>
</evidence>
<dbReference type="EMBL" id="JAIWQS010000007">
    <property type="protein sequence ID" value="KAJ8758699.1"/>
    <property type="molecule type" value="Genomic_DNA"/>
</dbReference>
<evidence type="ECO:0000256" key="7">
    <source>
        <dbReference type="SAM" id="MobiDB-lite"/>
    </source>
</evidence>
<dbReference type="Proteomes" id="UP001159364">
    <property type="component" value="Linkage Group LG07"/>
</dbReference>
<sequence>MLGGLYGDLPPPSTAEEEKPSAANAWSSSTLMAPPTLRKPSVSMPPLQTILKSHNKPKAVNSASKTLTPPVLQQSEPIPSMIPDRPSQPALVGVNSVVVEEYDPARPNDYEEYRREKKRKAVEAERMREIERRRQEEEEREKREREEREREREKDRNISGEEAWKRRAAMSGAAAPRSPSPPGNGGDGGFSIGKSETVGLGVGAGGQMTAAQRMMAKMGWKEGQGLGKQEQGITTPLMAKRTDRRAGVIVNASETKSEKEKKVQSVTFNGPPTRVLLLRNMVGPGEVDDELEDEVGSECAKYGTVTRVLIFEITEPNFPREEAVRIFIQFKRSEETTKALVDLDGRYFGGNIVRAAFYDEERFNKNELAPLPGEVPGF</sequence>
<reference evidence="10 11" key="1">
    <citation type="submission" date="2021-09" db="EMBL/GenBank/DDBJ databases">
        <title>Genomic insights and catalytic innovation underlie evolution of tropane alkaloids biosynthesis.</title>
        <authorList>
            <person name="Wang Y.-J."/>
            <person name="Tian T."/>
            <person name="Huang J.-P."/>
            <person name="Huang S.-X."/>
        </authorList>
    </citation>
    <scope>NUCLEOTIDE SEQUENCE [LARGE SCALE GENOMIC DNA]</scope>
    <source>
        <strain evidence="10">KIB-2018</strain>
        <tissue evidence="10">Leaf</tissue>
    </source>
</reference>
<dbReference type="InterPro" id="IPR000467">
    <property type="entry name" value="G_patch_dom"/>
</dbReference>
<dbReference type="InterPro" id="IPR003954">
    <property type="entry name" value="RRM_euk-type"/>
</dbReference>
<feature type="domain" description="G-patch" evidence="9">
    <location>
        <begin position="207"/>
        <end position="253"/>
    </location>
</feature>